<dbReference type="InterPro" id="IPR040244">
    <property type="entry name" value="EDR4-like"/>
</dbReference>
<feature type="compositionally biased region" description="Basic and acidic residues" evidence="1">
    <location>
        <begin position="130"/>
        <end position="155"/>
    </location>
</feature>
<sequence>MKDMAEGGGAKVRVVRCPKCDKLLPELPNFSVYRCGGCDATLQANKQTRVSEAFSDKFDEETFSYMEVSESADEKKGAVFDTRLGTDCKDDRADFRREEILVRDKGAVSHSHSASGSEHGVVLKECNTSRMDDHPKGSRTEGRDDKYRRESKARVSDFAPIGNELIKSGMEGEGVTKSPAEDNNGHHRTQQAQVQKGEDRDRAPRAPMDGLYPDEGPSNYYRNPRCRHGDGERDGRQNKASYHDQGREELLRLLDELKDQVQRTCEVTDKQSATVPPINRMATSTSYGHQGAWFHESSPPLNRNASQRSSYLSTQNMDRPNFHSTMPAQNDVPVYEQPVTHGRAPFHPPVHYPQRKFDTYPYGQFDPDPVIPCHHDDFYHRPACSCPHCYHRQFSLPLQCPAAIIGHQEVPYHVNNQGFYPMDGPSIFGGRYNSRVANAPLHSCESQTLPRTVFSKKIGRSCHPIAGAAPFAVCYNCFELLQLPKKSLLVEKSQFKLRCGSCSKVVSVKLDGSRLVASFPASNSHASSLNNNASPSNGVHSSDEKILLPYSFDVSDHGFVEKENGLNFSDPGKMQGMSSSSSMSGHVESPESVISHKDVPSSAEIPLEAAATSHAPSLPLREHFGYSLSDQLVDGPGKGARSQRSNQERSISLDGNFKQKSVKDAPVATEVDLSSDEYPTAGLSQDSWDMISKEEVQHKVVKGGDSFLAGFIKKSFRDFSRFNQSLGHGRAKVSINGHPIPDRLVKKAEKLAGPVYPGDYWYDYRAGFWGVMGNKCLGIIPPFIEEFNYPISKNCASGNTGVLVNGRELHQKDLDLLAGRGLPTTAGQSYIIEISGKVWDESSGEELDSLGKLAPTVEKVKHGFGMRVPRVYLEIQS</sequence>
<protein>
    <submittedName>
        <fullName evidence="5">Uncharacterized protein LOC105040731</fullName>
    </submittedName>
</protein>
<evidence type="ECO:0000256" key="1">
    <source>
        <dbReference type="SAM" id="MobiDB-lite"/>
    </source>
</evidence>
<feature type="region of interest" description="Disordered" evidence="1">
    <location>
        <begin position="629"/>
        <end position="657"/>
    </location>
</feature>
<dbReference type="GO" id="GO:1900150">
    <property type="term" value="P:regulation of defense response to fungus"/>
    <property type="evidence" value="ECO:0007669"/>
    <property type="project" value="InterPro"/>
</dbReference>
<name>A0A6I9QZR7_ELAGV</name>
<dbReference type="PANTHER" id="PTHR31105">
    <property type="entry name" value="EXTRA-LARGE G-PROTEIN-LIKE"/>
    <property type="match status" value="1"/>
</dbReference>
<dbReference type="FunCoup" id="A0A6I9QZR7">
    <property type="interactions" value="2280"/>
</dbReference>
<dbReference type="Proteomes" id="UP000504607">
    <property type="component" value="Chromosome 3"/>
</dbReference>
<dbReference type="KEGG" id="egu:105040731"/>
<feature type="compositionally biased region" description="Low complexity" evidence="1">
    <location>
        <begin position="108"/>
        <end position="120"/>
    </location>
</feature>
<evidence type="ECO:0000313" key="5">
    <source>
        <dbReference type="RefSeq" id="XP_010915691.1"/>
    </source>
</evidence>
<dbReference type="InParanoid" id="A0A6I9QZR7"/>
<dbReference type="PANTHER" id="PTHR31105:SF42">
    <property type="entry name" value="OS02G0258300 PROTEIN"/>
    <property type="match status" value="1"/>
</dbReference>
<feature type="region of interest" description="Disordered" evidence="1">
    <location>
        <begin position="563"/>
        <end position="600"/>
    </location>
</feature>
<keyword evidence="4" id="KW-1185">Reference proteome</keyword>
<dbReference type="InterPro" id="IPR021480">
    <property type="entry name" value="Zinc_ribbon_12"/>
</dbReference>
<feature type="compositionally biased region" description="Basic and acidic residues" evidence="1">
    <location>
        <begin position="227"/>
        <end position="243"/>
    </location>
</feature>
<feature type="domain" description="Probable zinc-ribbon" evidence="2">
    <location>
        <begin position="466"/>
        <end position="510"/>
    </location>
</feature>
<dbReference type="Pfam" id="PF22910">
    <property type="entry name" value="EDR4-like_1st"/>
    <property type="match status" value="1"/>
</dbReference>
<dbReference type="GeneID" id="105040731"/>
<proteinExistence type="predicted"/>
<feature type="domain" description="Enhanced disease resistance 4-like N-terminal" evidence="3">
    <location>
        <begin position="11"/>
        <end position="44"/>
    </location>
</feature>
<organism evidence="4 5">
    <name type="scientific">Elaeis guineensis var. tenera</name>
    <name type="common">Oil palm</name>
    <dbReference type="NCBI Taxonomy" id="51953"/>
    <lineage>
        <taxon>Eukaryota</taxon>
        <taxon>Viridiplantae</taxon>
        <taxon>Streptophyta</taxon>
        <taxon>Embryophyta</taxon>
        <taxon>Tracheophyta</taxon>
        <taxon>Spermatophyta</taxon>
        <taxon>Magnoliopsida</taxon>
        <taxon>Liliopsida</taxon>
        <taxon>Arecaceae</taxon>
        <taxon>Arecoideae</taxon>
        <taxon>Cocoseae</taxon>
        <taxon>Elaeidinae</taxon>
        <taxon>Elaeis</taxon>
    </lineage>
</organism>
<gene>
    <name evidence="5" type="primary">LOC105040731</name>
</gene>
<dbReference type="AlphaFoldDB" id="A0A6I9QZR7"/>
<feature type="region of interest" description="Disordered" evidence="1">
    <location>
        <begin position="105"/>
        <end position="243"/>
    </location>
</feature>
<dbReference type="OrthoDB" id="2020426at2759"/>
<accession>A0A6I9QZR7</accession>
<evidence type="ECO:0000259" key="2">
    <source>
        <dbReference type="Pfam" id="PF11331"/>
    </source>
</evidence>
<dbReference type="RefSeq" id="XP_010915691.1">
    <property type="nucleotide sequence ID" value="XM_010917389.3"/>
</dbReference>
<dbReference type="Pfam" id="PF11331">
    <property type="entry name" value="Zn_ribbon_12"/>
    <property type="match status" value="1"/>
</dbReference>
<reference evidence="5" key="1">
    <citation type="submission" date="2025-08" db="UniProtKB">
        <authorList>
            <consortium name="RefSeq"/>
        </authorList>
    </citation>
    <scope>IDENTIFICATION</scope>
</reference>
<evidence type="ECO:0000259" key="3">
    <source>
        <dbReference type="Pfam" id="PF22910"/>
    </source>
</evidence>
<dbReference type="InterPro" id="IPR055126">
    <property type="entry name" value="EDR4-like_N"/>
</dbReference>
<evidence type="ECO:0000313" key="4">
    <source>
        <dbReference type="Proteomes" id="UP000504607"/>
    </source>
</evidence>